<evidence type="ECO:0000313" key="6">
    <source>
        <dbReference type="EMBL" id="PHT70329.1"/>
    </source>
</evidence>
<evidence type="ECO:0000256" key="3">
    <source>
        <dbReference type="ARBA" id="ARBA00023075"/>
    </source>
</evidence>
<dbReference type="PANTHER" id="PTHR43507:SF1">
    <property type="entry name" value="NADH-UBIQUINONE OXIDOREDUCTASE CHAIN 4"/>
    <property type="match status" value="1"/>
</dbReference>
<evidence type="ECO:0000313" key="7">
    <source>
        <dbReference type="Proteomes" id="UP000222542"/>
    </source>
</evidence>
<dbReference type="InterPro" id="IPR003918">
    <property type="entry name" value="NADH_UbQ_OxRdtase"/>
</dbReference>
<keyword evidence="5" id="KW-0812">Transmembrane</keyword>
<keyword evidence="3" id="KW-0830">Ubiquinone</keyword>
<protein>
    <recommendedName>
        <fullName evidence="2">NADH-ubiquinone oxidoreductase chain 4</fullName>
        <ecNumber evidence="1">7.1.1.2</ecNumber>
    </recommendedName>
    <alternativeName>
        <fullName evidence="4">NADH dehydrogenase subunit 4</fullName>
    </alternativeName>
</protein>
<dbReference type="Gramene" id="PHT70329">
    <property type="protein sequence ID" value="PHT70329"/>
    <property type="gene ID" value="T459_25433"/>
</dbReference>
<keyword evidence="7" id="KW-1185">Reference proteome</keyword>
<proteinExistence type="predicted"/>
<reference evidence="6 7" key="2">
    <citation type="journal article" date="2017" name="Genome Biol.">
        <title>New reference genome sequences of hot pepper reveal the massive evolution of plant disease-resistance genes by retroduplication.</title>
        <authorList>
            <person name="Kim S."/>
            <person name="Park J."/>
            <person name="Yeom S.I."/>
            <person name="Kim Y.M."/>
            <person name="Seo E."/>
            <person name="Kim K.T."/>
            <person name="Kim M.S."/>
            <person name="Lee J.M."/>
            <person name="Cheong K."/>
            <person name="Shin H.S."/>
            <person name="Kim S.B."/>
            <person name="Han K."/>
            <person name="Lee J."/>
            <person name="Park M."/>
            <person name="Lee H.A."/>
            <person name="Lee H.Y."/>
            <person name="Lee Y."/>
            <person name="Oh S."/>
            <person name="Lee J.H."/>
            <person name="Choi E."/>
            <person name="Choi E."/>
            <person name="Lee S.E."/>
            <person name="Jeon J."/>
            <person name="Kim H."/>
            <person name="Choi G."/>
            <person name="Song H."/>
            <person name="Lee J."/>
            <person name="Lee S.C."/>
            <person name="Kwon J.K."/>
            <person name="Lee H.Y."/>
            <person name="Koo N."/>
            <person name="Hong Y."/>
            <person name="Kim R.W."/>
            <person name="Kang W.H."/>
            <person name="Huh J.H."/>
            <person name="Kang B.C."/>
            <person name="Yang T.J."/>
            <person name="Lee Y.H."/>
            <person name="Bennetzen J.L."/>
            <person name="Choi D."/>
        </authorList>
    </citation>
    <scope>NUCLEOTIDE SEQUENCE [LARGE SCALE GENOMIC DNA]</scope>
    <source>
        <strain evidence="7">cv. CM334</strain>
    </source>
</reference>
<accession>A0A2G2YKS8</accession>
<dbReference type="STRING" id="4072.A0A2G2YKS8"/>
<dbReference type="OMA" id="KPYFLHK"/>
<evidence type="ECO:0000256" key="5">
    <source>
        <dbReference type="SAM" id="Phobius"/>
    </source>
</evidence>
<name>A0A2G2YKS8_CAPAN</name>
<keyword evidence="5" id="KW-1133">Transmembrane helix</keyword>
<dbReference type="EMBL" id="AYRZ02000010">
    <property type="protein sequence ID" value="PHT70329.1"/>
    <property type="molecule type" value="Genomic_DNA"/>
</dbReference>
<feature type="transmembrane region" description="Helical" evidence="5">
    <location>
        <begin position="25"/>
        <end position="45"/>
    </location>
</feature>
<dbReference type="GO" id="GO:0042773">
    <property type="term" value="P:ATP synthesis coupled electron transport"/>
    <property type="evidence" value="ECO:0007669"/>
    <property type="project" value="InterPro"/>
</dbReference>
<evidence type="ECO:0000256" key="2">
    <source>
        <dbReference type="ARBA" id="ARBA00021006"/>
    </source>
</evidence>
<reference evidence="6 7" key="1">
    <citation type="journal article" date="2014" name="Nat. Genet.">
        <title>Genome sequence of the hot pepper provides insights into the evolution of pungency in Capsicum species.</title>
        <authorList>
            <person name="Kim S."/>
            <person name="Park M."/>
            <person name="Yeom S.I."/>
            <person name="Kim Y.M."/>
            <person name="Lee J.M."/>
            <person name="Lee H.A."/>
            <person name="Seo E."/>
            <person name="Choi J."/>
            <person name="Cheong K."/>
            <person name="Kim K.T."/>
            <person name="Jung K."/>
            <person name="Lee G.W."/>
            <person name="Oh S.K."/>
            <person name="Bae C."/>
            <person name="Kim S.B."/>
            <person name="Lee H.Y."/>
            <person name="Kim S.Y."/>
            <person name="Kim M.S."/>
            <person name="Kang B.C."/>
            <person name="Jo Y.D."/>
            <person name="Yang H.B."/>
            <person name="Jeong H.J."/>
            <person name="Kang W.H."/>
            <person name="Kwon J.K."/>
            <person name="Shin C."/>
            <person name="Lim J.Y."/>
            <person name="Park J.H."/>
            <person name="Huh J.H."/>
            <person name="Kim J.S."/>
            <person name="Kim B.D."/>
            <person name="Cohen O."/>
            <person name="Paran I."/>
            <person name="Suh M.C."/>
            <person name="Lee S.B."/>
            <person name="Kim Y.K."/>
            <person name="Shin Y."/>
            <person name="Noh S.J."/>
            <person name="Park J."/>
            <person name="Seo Y.S."/>
            <person name="Kwon S.Y."/>
            <person name="Kim H.A."/>
            <person name="Park J.M."/>
            <person name="Kim H.J."/>
            <person name="Choi S.B."/>
            <person name="Bosland P.W."/>
            <person name="Reeves G."/>
            <person name="Jo S.H."/>
            <person name="Lee B.W."/>
            <person name="Cho H.T."/>
            <person name="Choi H.S."/>
            <person name="Lee M.S."/>
            <person name="Yu Y."/>
            <person name="Do Choi Y."/>
            <person name="Park B.S."/>
            <person name="van Deynze A."/>
            <person name="Ashrafi H."/>
            <person name="Hill T."/>
            <person name="Kim W.T."/>
            <person name="Pai H.S."/>
            <person name="Ahn H.K."/>
            <person name="Yeam I."/>
            <person name="Giovannoni J.J."/>
            <person name="Rose J.K."/>
            <person name="Sorensen I."/>
            <person name="Lee S.J."/>
            <person name="Kim R.W."/>
            <person name="Choi I.Y."/>
            <person name="Choi B.S."/>
            <person name="Lim J.S."/>
            <person name="Lee Y.H."/>
            <person name="Choi D."/>
        </authorList>
    </citation>
    <scope>NUCLEOTIDE SEQUENCE [LARGE SCALE GENOMIC DNA]</scope>
    <source>
        <strain evidence="7">cv. CM334</strain>
    </source>
</reference>
<comment type="caution">
    <text evidence="6">The sequence shown here is derived from an EMBL/GenBank/DDBJ whole genome shotgun (WGS) entry which is preliminary data.</text>
</comment>
<dbReference type="AlphaFoldDB" id="A0A2G2YKS8"/>
<gene>
    <name evidence="6" type="ORF">T459_25433</name>
</gene>
<dbReference type="GO" id="GO:0008137">
    <property type="term" value="F:NADH dehydrogenase (ubiquinone) activity"/>
    <property type="evidence" value="ECO:0007669"/>
    <property type="project" value="UniProtKB-EC"/>
</dbReference>
<sequence>MSSPGTSSFIGEFLILVGAFQRNSLVATLAALGMILGAAYSLWLYNRAVFGNLKPDFLHKFSDPNGKEVFLFIPFLIGGVTVR</sequence>
<keyword evidence="5" id="KW-0472">Membrane</keyword>
<dbReference type="EC" id="7.1.1.2" evidence="1"/>
<dbReference type="PANTHER" id="PTHR43507">
    <property type="entry name" value="NADH-UBIQUINONE OXIDOREDUCTASE CHAIN 4"/>
    <property type="match status" value="1"/>
</dbReference>
<dbReference type="Proteomes" id="UP000222542">
    <property type="component" value="Unassembled WGS sequence"/>
</dbReference>
<evidence type="ECO:0000256" key="4">
    <source>
        <dbReference type="ARBA" id="ARBA00031025"/>
    </source>
</evidence>
<organism evidence="6 7">
    <name type="scientific">Capsicum annuum</name>
    <name type="common">Capsicum pepper</name>
    <dbReference type="NCBI Taxonomy" id="4072"/>
    <lineage>
        <taxon>Eukaryota</taxon>
        <taxon>Viridiplantae</taxon>
        <taxon>Streptophyta</taxon>
        <taxon>Embryophyta</taxon>
        <taxon>Tracheophyta</taxon>
        <taxon>Spermatophyta</taxon>
        <taxon>Magnoliopsida</taxon>
        <taxon>eudicotyledons</taxon>
        <taxon>Gunneridae</taxon>
        <taxon>Pentapetalae</taxon>
        <taxon>asterids</taxon>
        <taxon>lamiids</taxon>
        <taxon>Solanales</taxon>
        <taxon>Solanaceae</taxon>
        <taxon>Solanoideae</taxon>
        <taxon>Capsiceae</taxon>
        <taxon>Capsicum</taxon>
    </lineage>
</organism>
<evidence type="ECO:0000256" key="1">
    <source>
        <dbReference type="ARBA" id="ARBA00012944"/>
    </source>
</evidence>